<comment type="similarity">
    <text evidence="7">Belongs to the PPP phosphatase family.</text>
</comment>
<dbReference type="InterPro" id="IPR050341">
    <property type="entry name" value="PP1_catalytic_subunit"/>
</dbReference>
<dbReference type="STRING" id="6293.A0A1I8EBZ4"/>
<sequence length="338" mass="38346">MSEVNINDLILRLLNVGQPDKGLTKTVRELEIASLCHKAREIFMAQPSLIEIDPPVRICGDTHGQYGDLLRIFSRGGFPPLANYLFLGDYVDRGHQNLETIILLFCYKVKFPNNFFLLRGNHECANVNRVYGFYEECMRRFNSIYQVMSYFNLQNQKYGMKDTFKQFRFSKWLSLQDTFQCMPLTALVGERILCMHGGISPQLKSLQQLREIKRPVDITSPSLEMDLLWADPVIGISGFQMNMRGASFGFGADILAALCKELNIDMVARAHQVVQDGYEFFGARKCVTIFSAPHYCGQFDNAAAVMSVDQNLLCSFQILRPTIGRATARIIPTSMGKC</sequence>
<organism evidence="9">
    <name type="scientific">Wuchereria bancrofti</name>
    <dbReference type="NCBI Taxonomy" id="6293"/>
    <lineage>
        <taxon>Eukaryota</taxon>
        <taxon>Metazoa</taxon>
        <taxon>Ecdysozoa</taxon>
        <taxon>Nematoda</taxon>
        <taxon>Chromadorea</taxon>
        <taxon>Rhabditida</taxon>
        <taxon>Spirurina</taxon>
        <taxon>Spiruromorpha</taxon>
        <taxon>Filarioidea</taxon>
        <taxon>Onchocercidae</taxon>
        <taxon>Wuchereria</taxon>
    </lineage>
</organism>
<dbReference type="InterPro" id="IPR029052">
    <property type="entry name" value="Metallo-depent_PP-like"/>
</dbReference>
<evidence type="ECO:0000256" key="5">
    <source>
        <dbReference type="ARBA" id="ARBA00047761"/>
    </source>
</evidence>
<keyword evidence="1" id="KW-0479">Metal-binding</keyword>
<dbReference type="PANTHER" id="PTHR11668:SF398">
    <property type="entry name" value="SERINE_THREONINE-PROTEIN PHOSPHATASE"/>
    <property type="match status" value="1"/>
</dbReference>
<evidence type="ECO:0000256" key="6">
    <source>
        <dbReference type="ARBA" id="ARBA00048336"/>
    </source>
</evidence>
<protein>
    <recommendedName>
        <fullName evidence="7">Serine/threonine-protein phosphatase</fullName>
        <ecNumber evidence="7">3.1.3.16</ecNumber>
    </recommendedName>
</protein>
<keyword evidence="2 7" id="KW-0378">Hydrolase</keyword>
<evidence type="ECO:0000256" key="1">
    <source>
        <dbReference type="ARBA" id="ARBA00022723"/>
    </source>
</evidence>
<dbReference type="PRINTS" id="PR00114">
    <property type="entry name" value="STPHPHTASE"/>
</dbReference>
<dbReference type="WBParaSite" id="maker-PairedContig_1303-snap-gene-3.12-mRNA-1">
    <property type="protein sequence ID" value="maker-PairedContig_1303-snap-gene-3.12-mRNA-1"/>
    <property type="gene ID" value="maker-PairedContig_1303-snap-gene-3.12"/>
</dbReference>
<dbReference type="GO" id="GO:0005737">
    <property type="term" value="C:cytoplasm"/>
    <property type="evidence" value="ECO:0007669"/>
    <property type="project" value="TreeGrafter"/>
</dbReference>
<dbReference type="SUPFAM" id="SSF56300">
    <property type="entry name" value="Metallo-dependent phosphatases"/>
    <property type="match status" value="1"/>
</dbReference>
<dbReference type="InterPro" id="IPR031675">
    <property type="entry name" value="STPPase_N"/>
</dbReference>
<evidence type="ECO:0000256" key="2">
    <source>
        <dbReference type="ARBA" id="ARBA00022801"/>
    </source>
</evidence>
<dbReference type="GO" id="GO:0046872">
    <property type="term" value="F:metal ion binding"/>
    <property type="evidence" value="ECO:0007669"/>
    <property type="project" value="UniProtKB-KW"/>
</dbReference>
<evidence type="ECO:0000256" key="3">
    <source>
        <dbReference type="ARBA" id="ARBA00022912"/>
    </source>
</evidence>
<dbReference type="InterPro" id="IPR006186">
    <property type="entry name" value="Ser/Thr-sp_prot-phosphatase"/>
</dbReference>
<dbReference type="AlphaFoldDB" id="A0A1I8EBZ4"/>
<evidence type="ECO:0000313" key="9">
    <source>
        <dbReference type="WBParaSite" id="maker-PairedContig_1303-snap-gene-3.12-mRNA-1"/>
    </source>
</evidence>
<dbReference type="PROSITE" id="PS00125">
    <property type="entry name" value="SER_THR_PHOSPHATASE"/>
    <property type="match status" value="1"/>
</dbReference>
<feature type="domain" description="Serine/threonine specific protein phosphatases" evidence="8">
    <location>
        <begin position="118"/>
        <end position="123"/>
    </location>
</feature>
<name>A0A1I8EBZ4_WUCBA</name>
<dbReference type="EC" id="3.1.3.16" evidence="7"/>
<dbReference type="InterPro" id="IPR004843">
    <property type="entry name" value="Calcineurin-like_PHP"/>
</dbReference>
<dbReference type="GO" id="GO:0004722">
    <property type="term" value="F:protein serine/threonine phosphatase activity"/>
    <property type="evidence" value="ECO:0007669"/>
    <property type="project" value="UniProtKB-EC"/>
</dbReference>
<reference evidence="9" key="1">
    <citation type="submission" date="2016-11" db="UniProtKB">
        <authorList>
            <consortium name="WormBaseParasite"/>
        </authorList>
    </citation>
    <scope>IDENTIFICATION</scope>
    <source>
        <strain evidence="9">pt0022</strain>
    </source>
</reference>
<dbReference type="Pfam" id="PF16891">
    <property type="entry name" value="STPPase_N"/>
    <property type="match status" value="1"/>
</dbReference>
<keyword evidence="4" id="KW-0464">Manganese</keyword>
<dbReference type="Gene3D" id="3.60.21.10">
    <property type="match status" value="1"/>
</dbReference>
<evidence type="ECO:0000259" key="8">
    <source>
        <dbReference type="PROSITE" id="PS00125"/>
    </source>
</evidence>
<dbReference type="PANTHER" id="PTHR11668">
    <property type="entry name" value="SERINE/THREONINE PROTEIN PHOSPHATASE"/>
    <property type="match status" value="1"/>
</dbReference>
<comment type="catalytic activity">
    <reaction evidence="6 7">
        <text>O-phospho-L-threonyl-[protein] + H2O = L-threonyl-[protein] + phosphate</text>
        <dbReference type="Rhea" id="RHEA:47004"/>
        <dbReference type="Rhea" id="RHEA-COMP:11060"/>
        <dbReference type="Rhea" id="RHEA-COMP:11605"/>
        <dbReference type="ChEBI" id="CHEBI:15377"/>
        <dbReference type="ChEBI" id="CHEBI:30013"/>
        <dbReference type="ChEBI" id="CHEBI:43474"/>
        <dbReference type="ChEBI" id="CHEBI:61977"/>
        <dbReference type="EC" id="3.1.3.16"/>
    </reaction>
</comment>
<keyword evidence="3" id="KW-0904">Protein phosphatase</keyword>
<evidence type="ECO:0000256" key="7">
    <source>
        <dbReference type="RuleBase" id="RU004273"/>
    </source>
</evidence>
<comment type="catalytic activity">
    <reaction evidence="5">
        <text>O-phospho-L-seryl-[protein] + H2O = L-seryl-[protein] + phosphate</text>
        <dbReference type="Rhea" id="RHEA:20629"/>
        <dbReference type="Rhea" id="RHEA-COMP:9863"/>
        <dbReference type="Rhea" id="RHEA-COMP:11604"/>
        <dbReference type="ChEBI" id="CHEBI:15377"/>
        <dbReference type="ChEBI" id="CHEBI:29999"/>
        <dbReference type="ChEBI" id="CHEBI:43474"/>
        <dbReference type="ChEBI" id="CHEBI:83421"/>
        <dbReference type="EC" id="3.1.3.16"/>
    </reaction>
</comment>
<evidence type="ECO:0000256" key="4">
    <source>
        <dbReference type="ARBA" id="ARBA00023211"/>
    </source>
</evidence>
<dbReference type="Pfam" id="PF00149">
    <property type="entry name" value="Metallophos"/>
    <property type="match status" value="1"/>
</dbReference>
<proteinExistence type="inferred from homology"/>
<accession>A0A1I8EBZ4</accession>
<dbReference type="GO" id="GO:0005634">
    <property type="term" value="C:nucleus"/>
    <property type="evidence" value="ECO:0007669"/>
    <property type="project" value="TreeGrafter"/>
</dbReference>
<dbReference type="SMART" id="SM00156">
    <property type="entry name" value="PP2Ac"/>
    <property type="match status" value="1"/>
</dbReference>